<dbReference type="PROSITE" id="PS00463">
    <property type="entry name" value="ZN2_CY6_FUNGAL_1"/>
    <property type="match status" value="1"/>
</dbReference>
<feature type="region of interest" description="Disordered" evidence="5">
    <location>
        <begin position="524"/>
        <end position="548"/>
    </location>
</feature>
<dbReference type="STRING" id="1507870.A0A1V8T3K8"/>
<dbReference type="Pfam" id="PF00172">
    <property type="entry name" value="Zn_clus"/>
    <property type="match status" value="1"/>
</dbReference>
<dbReference type="SMART" id="SM00906">
    <property type="entry name" value="Fungal_trans"/>
    <property type="match status" value="1"/>
</dbReference>
<evidence type="ECO:0000256" key="4">
    <source>
        <dbReference type="ARBA" id="ARBA00023242"/>
    </source>
</evidence>
<feature type="compositionally biased region" description="Polar residues" evidence="5">
    <location>
        <begin position="524"/>
        <end position="547"/>
    </location>
</feature>
<dbReference type="SUPFAM" id="SSF57701">
    <property type="entry name" value="Zn2/Cys6 DNA-binding domain"/>
    <property type="match status" value="1"/>
</dbReference>
<evidence type="ECO:0000313" key="7">
    <source>
        <dbReference type="EMBL" id="OQO05884.1"/>
    </source>
</evidence>
<dbReference type="Pfam" id="PF04082">
    <property type="entry name" value="Fungal_trans"/>
    <property type="match status" value="1"/>
</dbReference>
<dbReference type="GO" id="GO:0000978">
    <property type="term" value="F:RNA polymerase II cis-regulatory region sequence-specific DNA binding"/>
    <property type="evidence" value="ECO:0007669"/>
    <property type="project" value="TreeGrafter"/>
</dbReference>
<dbReference type="InterPro" id="IPR036864">
    <property type="entry name" value="Zn2-C6_fun-type_DNA-bd_sf"/>
</dbReference>
<organism evidence="7 8">
    <name type="scientific">Cryoendolithus antarcticus</name>
    <dbReference type="NCBI Taxonomy" id="1507870"/>
    <lineage>
        <taxon>Eukaryota</taxon>
        <taxon>Fungi</taxon>
        <taxon>Dikarya</taxon>
        <taxon>Ascomycota</taxon>
        <taxon>Pezizomycotina</taxon>
        <taxon>Dothideomycetes</taxon>
        <taxon>Dothideomycetidae</taxon>
        <taxon>Cladosporiales</taxon>
        <taxon>Cladosporiaceae</taxon>
        <taxon>Cryoendolithus</taxon>
    </lineage>
</organism>
<feature type="region of interest" description="Disordered" evidence="5">
    <location>
        <begin position="233"/>
        <end position="256"/>
    </location>
</feature>
<dbReference type="CDD" id="cd12148">
    <property type="entry name" value="fungal_TF_MHR"/>
    <property type="match status" value="1"/>
</dbReference>
<dbReference type="SMART" id="SM00066">
    <property type="entry name" value="GAL4"/>
    <property type="match status" value="1"/>
</dbReference>
<accession>A0A1V8T3K8</accession>
<dbReference type="GO" id="GO:0000435">
    <property type="term" value="P:positive regulation of transcription from RNA polymerase II promoter by galactose"/>
    <property type="evidence" value="ECO:0007669"/>
    <property type="project" value="TreeGrafter"/>
</dbReference>
<dbReference type="InterPro" id="IPR007219">
    <property type="entry name" value="XnlR_reg_dom"/>
</dbReference>
<dbReference type="PROSITE" id="PS50048">
    <property type="entry name" value="ZN2_CY6_FUNGAL_2"/>
    <property type="match status" value="1"/>
</dbReference>
<evidence type="ECO:0000256" key="5">
    <source>
        <dbReference type="SAM" id="MobiDB-lite"/>
    </source>
</evidence>
<dbReference type="GO" id="GO:0008270">
    <property type="term" value="F:zinc ion binding"/>
    <property type="evidence" value="ECO:0007669"/>
    <property type="project" value="InterPro"/>
</dbReference>
<protein>
    <recommendedName>
        <fullName evidence="6">Zn(2)-C6 fungal-type domain-containing protein</fullName>
    </recommendedName>
</protein>
<dbReference type="GO" id="GO:0000981">
    <property type="term" value="F:DNA-binding transcription factor activity, RNA polymerase II-specific"/>
    <property type="evidence" value="ECO:0007669"/>
    <property type="project" value="InterPro"/>
</dbReference>
<dbReference type="Proteomes" id="UP000192596">
    <property type="component" value="Unassembled WGS sequence"/>
</dbReference>
<keyword evidence="4" id="KW-0539">Nucleus</keyword>
<keyword evidence="2" id="KW-0805">Transcription regulation</keyword>
<reference evidence="8" key="1">
    <citation type="submission" date="2017-03" db="EMBL/GenBank/DDBJ databases">
        <title>Genomes of endolithic fungi from Antarctica.</title>
        <authorList>
            <person name="Coleine C."/>
            <person name="Masonjones S."/>
            <person name="Stajich J.E."/>
        </authorList>
    </citation>
    <scope>NUCLEOTIDE SEQUENCE [LARGE SCALE GENOMIC DNA]</scope>
    <source>
        <strain evidence="8">CCFEE 5527</strain>
    </source>
</reference>
<keyword evidence="3" id="KW-0804">Transcription</keyword>
<sequence length="864" mass="95966">MYHTFQAATPALDAEDMIVGKMGRPGGPRRISTSNACVECRRRKIRCDGLKPCGQCQWYQHPEACAYSKPTQRVIPSRKLVDKLQNQVDQYHAILSRLYPGKDFEALVSLPREELINLAVTSPTPATPPSSNGDAMPQSMHDSSESHGSMSGHSLDALAELPEQEAAFDDDERRHKVKLQGISDDVNGLSLSMDRQSSYVGVSSINAALKVIFKTAPVARPFVAQTYIETALPSRANTPPPQQHQHHQLSRENDLAYTPPPDIGHKLIDAYFAHIHVLMPMVDEDQFWHTWLYGERRDSAWLALLNMVLALGSLASGTAESEDHISYFKRARGHLDLETFGSGNLLVLQALGLLSGYYLHWLNRPNEANCLMGATLRMATALGLHREYNEGHSQAPGTISGKDGTTEIPADIRRRTWWSLFCLDAWGSTTTGRPSLGRTGPGISVQSPRVPQQLNNAQYMASLKLLPIIHNITFCKLATRIQDTLAVQTMLRFNELFSLDAELVKWHDDLPPILRAVADESSMQRSGSNSYSKRMRTPSSATSSMQNPFDFAQPPERDAINCPDFLKTPRAIMHWRYQNLRMLMHRPTLLATTLRRAPYSSLTAEEKVAVARCRLIAGQSIADIDATCAQELIAGWNAVWMMFQAVMVPLVSLFARLSATSMYDSPTNNDSTMAPTGNDEDEDKWRAQIEQAMAFFDRMRPWSVAAKKSKDVVERLYEASKHVNDYNTQLQRTQTFSQAGFSPASQVTSLDSSISRSFASPGLTISMPPPTQFDNTPTPLSNHPGLNGNNGMWGLSPNGEAAMNCFWDDMMWDTFPSTTLQDDSMAGPPMGEFDWNLLGGQGNDPNQPAWGYWPQGGQEQGMSA</sequence>
<dbReference type="OrthoDB" id="3362851at2759"/>
<comment type="caution">
    <text evidence="7">The sequence shown here is derived from an EMBL/GenBank/DDBJ whole genome shotgun (WGS) entry which is preliminary data.</text>
</comment>
<dbReference type="InParanoid" id="A0A1V8T3K8"/>
<evidence type="ECO:0000256" key="1">
    <source>
        <dbReference type="ARBA" id="ARBA00022723"/>
    </source>
</evidence>
<evidence type="ECO:0000256" key="3">
    <source>
        <dbReference type="ARBA" id="ARBA00023163"/>
    </source>
</evidence>
<dbReference type="InterPro" id="IPR001138">
    <property type="entry name" value="Zn2Cys6_DnaBD"/>
</dbReference>
<name>A0A1V8T3K8_9PEZI</name>
<keyword evidence="8" id="KW-1185">Reference proteome</keyword>
<dbReference type="InterPro" id="IPR051127">
    <property type="entry name" value="Fungal_SecMet_Regulators"/>
</dbReference>
<dbReference type="GO" id="GO:0006351">
    <property type="term" value="P:DNA-templated transcription"/>
    <property type="evidence" value="ECO:0007669"/>
    <property type="project" value="InterPro"/>
</dbReference>
<proteinExistence type="predicted"/>
<dbReference type="AlphaFoldDB" id="A0A1V8T3K8"/>
<dbReference type="CDD" id="cd00067">
    <property type="entry name" value="GAL4"/>
    <property type="match status" value="1"/>
</dbReference>
<evidence type="ECO:0000259" key="6">
    <source>
        <dbReference type="PROSITE" id="PS50048"/>
    </source>
</evidence>
<evidence type="ECO:0000313" key="8">
    <source>
        <dbReference type="Proteomes" id="UP000192596"/>
    </source>
</evidence>
<dbReference type="GO" id="GO:0005634">
    <property type="term" value="C:nucleus"/>
    <property type="evidence" value="ECO:0007669"/>
    <property type="project" value="TreeGrafter"/>
</dbReference>
<feature type="region of interest" description="Disordered" evidence="5">
    <location>
        <begin position="121"/>
        <end position="153"/>
    </location>
</feature>
<dbReference type="EMBL" id="NAJO01000018">
    <property type="protein sequence ID" value="OQO05884.1"/>
    <property type="molecule type" value="Genomic_DNA"/>
</dbReference>
<dbReference type="PANTHER" id="PTHR47424:SF5">
    <property type="entry name" value="ZN(II)2CYS6 TRANSCRIPTION FACTOR (EUROFUNG)"/>
    <property type="match status" value="1"/>
</dbReference>
<feature type="domain" description="Zn(2)-C6 fungal-type" evidence="6">
    <location>
        <begin position="36"/>
        <end position="67"/>
    </location>
</feature>
<gene>
    <name evidence="7" type="ORF">B0A48_09980</name>
</gene>
<dbReference type="Gene3D" id="4.10.240.10">
    <property type="entry name" value="Zn(2)-C6 fungal-type DNA-binding domain"/>
    <property type="match status" value="1"/>
</dbReference>
<evidence type="ECO:0000256" key="2">
    <source>
        <dbReference type="ARBA" id="ARBA00023015"/>
    </source>
</evidence>
<keyword evidence="1" id="KW-0479">Metal-binding</keyword>
<dbReference type="PANTHER" id="PTHR47424">
    <property type="entry name" value="REGULATORY PROTEIN GAL4"/>
    <property type="match status" value="1"/>
</dbReference>